<dbReference type="GO" id="GO:0000398">
    <property type="term" value="P:mRNA splicing, via spliceosome"/>
    <property type="evidence" value="ECO:0007669"/>
    <property type="project" value="TreeGrafter"/>
</dbReference>
<dbReference type="Gene3D" id="1.10.510.10">
    <property type="entry name" value="Transferase(Phosphotransferase) domain 1"/>
    <property type="match status" value="1"/>
</dbReference>
<dbReference type="SUPFAM" id="SSF69322">
    <property type="entry name" value="Tricorn protease domain 2"/>
    <property type="match status" value="1"/>
</dbReference>
<feature type="compositionally biased region" description="Basic and acidic residues" evidence="7">
    <location>
        <begin position="1"/>
        <end position="11"/>
    </location>
</feature>
<dbReference type="PROSITE" id="PS00107">
    <property type="entry name" value="PROTEIN_KINASE_ATP"/>
    <property type="match status" value="1"/>
</dbReference>
<feature type="repeat" description="WD" evidence="5">
    <location>
        <begin position="1039"/>
        <end position="1080"/>
    </location>
</feature>
<evidence type="ECO:0000256" key="1">
    <source>
        <dbReference type="ARBA" id="ARBA00022574"/>
    </source>
</evidence>
<dbReference type="EMBL" id="JMCC02000069">
    <property type="protein sequence ID" value="KIG14629.1"/>
    <property type="molecule type" value="Genomic_DNA"/>
</dbReference>
<feature type="repeat" description="WD" evidence="5">
    <location>
        <begin position="1081"/>
        <end position="1113"/>
    </location>
</feature>
<evidence type="ECO:0000256" key="4">
    <source>
        <dbReference type="ARBA" id="ARBA00022840"/>
    </source>
</evidence>
<dbReference type="PANTHER" id="PTHR19846">
    <property type="entry name" value="WD40 REPEAT PROTEIN"/>
    <property type="match status" value="1"/>
</dbReference>
<evidence type="ECO:0000259" key="8">
    <source>
        <dbReference type="PROSITE" id="PS50011"/>
    </source>
</evidence>
<protein>
    <submittedName>
        <fullName evidence="9">High-affnity carbon uptake protein Hat/HatR</fullName>
    </submittedName>
</protein>
<evidence type="ECO:0000256" key="2">
    <source>
        <dbReference type="ARBA" id="ARBA00022737"/>
    </source>
</evidence>
<dbReference type="PROSITE" id="PS00108">
    <property type="entry name" value="PROTEIN_KINASE_ST"/>
    <property type="match status" value="1"/>
</dbReference>
<feature type="repeat" description="WD" evidence="5">
    <location>
        <begin position="566"/>
        <end position="607"/>
    </location>
</feature>
<dbReference type="AlphaFoldDB" id="A0A0C1ZAH7"/>
<evidence type="ECO:0000256" key="3">
    <source>
        <dbReference type="ARBA" id="ARBA00022741"/>
    </source>
</evidence>
<evidence type="ECO:0000313" key="10">
    <source>
        <dbReference type="Proteomes" id="UP000031599"/>
    </source>
</evidence>
<dbReference type="Gene3D" id="3.30.200.20">
    <property type="entry name" value="Phosphorylase Kinase, domain 1"/>
    <property type="match status" value="1"/>
</dbReference>
<dbReference type="InterPro" id="IPR001680">
    <property type="entry name" value="WD40_rpt"/>
</dbReference>
<dbReference type="GO" id="GO:0004672">
    <property type="term" value="F:protein kinase activity"/>
    <property type="evidence" value="ECO:0007669"/>
    <property type="project" value="InterPro"/>
</dbReference>
<feature type="repeat" description="WD" evidence="5">
    <location>
        <begin position="745"/>
        <end position="775"/>
    </location>
</feature>
<keyword evidence="3 6" id="KW-0547">Nucleotide-binding</keyword>
<dbReference type="CDD" id="cd14014">
    <property type="entry name" value="STKc_PknB_like"/>
    <property type="match status" value="1"/>
</dbReference>
<dbReference type="Proteomes" id="UP000031599">
    <property type="component" value="Unassembled WGS sequence"/>
</dbReference>
<dbReference type="InterPro" id="IPR015943">
    <property type="entry name" value="WD40/YVTN_repeat-like_dom_sf"/>
</dbReference>
<dbReference type="CDD" id="cd00200">
    <property type="entry name" value="WD40"/>
    <property type="match status" value="3"/>
</dbReference>
<sequence length="1203" mass="128429">MTTTEHDSDHDERDDEDDRAAPGLLRAGQHQAGFETRRQKQLIASAIFGKPPAPTMLQRYTVLRELGAGGMGMVYLAYDDQLDRRVAIKLLRSRSTNPEAQTRLQREAQAMARLSHPNVVTVYEVGSVDDELFVAMEYVKGHNLRDYLGQTSRTWAEILAVFMPAGEGLAAAHAAGLVHRDFKPDNVLVGDDGRVRVADFGLAYGMRELPKPDPDANPNANPDANPNADLAGVVDPLRTPLTKTGALLGTPAYMAPEQFEGKVSDARTDQFSFCVALWEGLYGRRPFAGANLARLAEAVSTGNIDAPGHDTAKVPPWLRAVVERGLAPDPDARWPSMPALLSALALDPIAQRRRRVRARAITTATVLLLGALAWLAASELQHNARQRYWNALTEQLLDIERARGLGQATDDAERARAATKMSVYRSYRAKIGITDHSDPTIAATLLKEIGDSGRTDPAWISAANLTLGRPLSHALLTGHDDTIFALAFAPGEDALYSAAADGEVWRWEFSNATGASGRGELLFAHEGTVTSLVLDPTGQLLVSASEDGTVRAWPTTATANPNPQLLTRHAAGVTAARFDPSGRVLATSSRDNSARLIELDTRVTTVLGGHTKAVQAVSFDPTGARVLTASSDNTARLWRVEDGAPLALLEGHTRPVFHAQFVGEDWVVTGSDDGTVRGYRLHADAGEPGFVTDHGAAITDHGAAITDHGAAITAIATSGSRFASADVNGSVRVVTPSAPELAVSIEGHTGGVWALAFTPDNNHLITTSFDGTARVSSADGRGPARVLIGHREPLLRLAISSSGRWLATGSWDTDVRTFDLERAPLEIPLAAHKAPLQRVAIDRQGTRVLTASSDATARLWDARTGSELGVLRGDQPLNVAVFSPDGERVATGHSDGAVLIWELASGNQLRLDEHESAVRDLAFSPTGDRLASAGSDGVTRIWDAQTGALLLELRGHDDAVLQVEFGELGARVFTASADATLRVWDARTGAVQAVLTGHEGAIRSFARSPDPGDDQLATASDDHSARIWPDDDPTHALVLRGHTKKLHAVAFDPAGTQVVTASADGTARIWDAHTGAPLATLRGHSQALWGAMFIDSTHVVSHADDNTLRLWTLGRDASTIELSGHTQPVTGLALSPDARWMVSASVDGSARIWDISQLSSDPAVLVERLRAATVACLGVDQRMRDLGESQAEAEAEVARAACQ</sequence>
<feature type="repeat" description="WD" evidence="5">
    <location>
        <begin position="522"/>
        <end position="553"/>
    </location>
</feature>
<dbReference type="Gene3D" id="2.130.10.10">
    <property type="entry name" value="YVTN repeat-like/Quinoprotein amine dehydrogenase"/>
    <property type="match status" value="5"/>
</dbReference>
<feature type="repeat" description="WD" evidence="5">
    <location>
        <begin position="953"/>
        <end position="994"/>
    </location>
</feature>
<dbReference type="GO" id="GO:0005524">
    <property type="term" value="F:ATP binding"/>
    <property type="evidence" value="ECO:0007669"/>
    <property type="project" value="UniProtKB-UniRule"/>
</dbReference>
<dbReference type="SUPFAM" id="SSF50978">
    <property type="entry name" value="WD40 repeat-like"/>
    <property type="match status" value="1"/>
</dbReference>
<feature type="repeat" description="WD" evidence="5">
    <location>
        <begin position="476"/>
        <end position="511"/>
    </location>
</feature>
<feature type="repeat" description="WD" evidence="5">
    <location>
        <begin position="882"/>
        <end position="911"/>
    </location>
</feature>
<dbReference type="SUPFAM" id="SSF56112">
    <property type="entry name" value="Protein kinase-like (PK-like)"/>
    <property type="match status" value="1"/>
</dbReference>
<organism evidence="9 10">
    <name type="scientific">Enhygromyxa salina</name>
    <dbReference type="NCBI Taxonomy" id="215803"/>
    <lineage>
        <taxon>Bacteria</taxon>
        <taxon>Pseudomonadati</taxon>
        <taxon>Myxococcota</taxon>
        <taxon>Polyangia</taxon>
        <taxon>Nannocystales</taxon>
        <taxon>Nannocystaceae</taxon>
        <taxon>Enhygromyxa</taxon>
    </lineage>
</organism>
<feature type="binding site" evidence="6">
    <location>
        <position position="89"/>
    </location>
    <ligand>
        <name>ATP</name>
        <dbReference type="ChEBI" id="CHEBI:30616"/>
    </ligand>
</feature>
<dbReference type="InterPro" id="IPR011047">
    <property type="entry name" value="Quinoprotein_ADH-like_sf"/>
</dbReference>
<dbReference type="SUPFAM" id="SSF50998">
    <property type="entry name" value="Quinoprotein alcohol dehydrogenase-like"/>
    <property type="match status" value="1"/>
</dbReference>
<dbReference type="InterPro" id="IPR017441">
    <property type="entry name" value="Protein_kinase_ATP_BS"/>
</dbReference>
<reference evidence="9 10" key="1">
    <citation type="submission" date="2014-12" db="EMBL/GenBank/DDBJ databases">
        <title>Genome assembly of Enhygromyxa salina DSM 15201.</title>
        <authorList>
            <person name="Sharma G."/>
            <person name="Subramanian S."/>
        </authorList>
    </citation>
    <scope>NUCLEOTIDE SEQUENCE [LARGE SCALE GENOMIC DNA]</scope>
    <source>
        <strain evidence="9 10">DSM 15201</strain>
    </source>
</reference>
<keyword evidence="2" id="KW-0677">Repeat</keyword>
<feature type="domain" description="Protein kinase" evidence="8">
    <location>
        <begin position="60"/>
        <end position="350"/>
    </location>
</feature>
<keyword evidence="1 5" id="KW-0853">WD repeat</keyword>
<dbReference type="GO" id="GO:0017070">
    <property type="term" value="F:U6 snRNA binding"/>
    <property type="evidence" value="ECO:0007669"/>
    <property type="project" value="TreeGrafter"/>
</dbReference>
<dbReference type="SMART" id="SM00320">
    <property type="entry name" value="WD40"/>
    <property type="match status" value="16"/>
</dbReference>
<feature type="repeat" description="WD" evidence="5">
    <location>
        <begin position="787"/>
        <end position="821"/>
    </location>
</feature>
<dbReference type="InterPro" id="IPR019775">
    <property type="entry name" value="WD40_repeat_CS"/>
</dbReference>
<dbReference type="Pfam" id="PF00069">
    <property type="entry name" value="Pkinase"/>
    <property type="match status" value="1"/>
</dbReference>
<evidence type="ECO:0000313" key="9">
    <source>
        <dbReference type="EMBL" id="KIG14629.1"/>
    </source>
</evidence>
<evidence type="ECO:0000256" key="5">
    <source>
        <dbReference type="PROSITE-ProRule" id="PRU00221"/>
    </source>
</evidence>
<feature type="repeat" description="WD" evidence="5">
    <location>
        <begin position="911"/>
        <end position="952"/>
    </location>
</feature>
<feature type="repeat" description="WD" evidence="5">
    <location>
        <begin position="1122"/>
        <end position="1156"/>
    </location>
</feature>
<keyword evidence="4 6" id="KW-0067">ATP-binding</keyword>
<dbReference type="PROSITE" id="PS50011">
    <property type="entry name" value="PROTEIN_KINASE_DOM"/>
    <property type="match status" value="1"/>
</dbReference>
<dbReference type="InterPro" id="IPR011009">
    <property type="entry name" value="Kinase-like_dom_sf"/>
</dbReference>
<feature type="repeat" description="WD" evidence="5">
    <location>
        <begin position="607"/>
        <end position="648"/>
    </location>
</feature>
<dbReference type="GO" id="GO:0030621">
    <property type="term" value="F:U4 snRNA binding"/>
    <property type="evidence" value="ECO:0007669"/>
    <property type="project" value="TreeGrafter"/>
</dbReference>
<dbReference type="PRINTS" id="PR00320">
    <property type="entry name" value="GPROTEINBRPT"/>
</dbReference>
<feature type="repeat" description="WD" evidence="5">
    <location>
        <begin position="829"/>
        <end position="870"/>
    </location>
</feature>
<feature type="repeat" description="WD" evidence="5">
    <location>
        <begin position="995"/>
        <end position="1028"/>
    </location>
</feature>
<dbReference type="Pfam" id="PF00400">
    <property type="entry name" value="WD40"/>
    <property type="match status" value="14"/>
</dbReference>
<comment type="caution">
    <text evidence="9">The sequence shown here is derived from an EMBL/GenBank/DDBJ whole genome shotgun (WGS) entry which is preliminary data.</text>
</comment>
<name>A0A0C1ZAH7_9BACT</name>
<dbReference type="PROSITE" id="PS50294">
    <property type="entry name" value="WD_REPEATS_REGION"/>
    <property type="match status" value="11"/>
</dbReference>
<feature type="region of interest" description="Disordered" evidence="7">
    <location>
        <begin position="1"/>
        <end position="21"/>
    </location>
</feature>
<dbReference type="InterPro" id="IPR008271">
    <property type="entry name" value="Ser/Thr_kinase_AS"/>
</dbReference>
<dbReference type="InterPro" id="IPR036322">
    <property type="entry name" value="WD40_repeat_dom_sf"/>
</dbReference>
<evidence type="ECO:0000256" key="6">
    <source>
        <dbReference type="PROSITE-ProRule" id="PRU10141"/>
    </source>
</evidence>
<proteinExistence type="predicted"/>
<dbReference type="InterPro" id="IPR020472">
    <property type="entry name" value="WD40_PAC1"/>
</dbReference>
<dbReference type="InterPro" id="IPR000719">
    <property type="entry name" value="Prot_kinase_dom"/>
</dbReference>
<accession>A0A0C1ZAH7</accession>
<dbReference type="PANTHER" id="PTHR19846:SF0">
    <property type="entry name" value="PRE-MRNA PROCESSING FACTOR 4"/>
    <property type="match status" value="1"/>
</dbReference>
<dbReference type="RefSeq" id="WP_052553276.1">
    <property type="nucleotide sequence ID" value="NZ_JMCC02000069.1"/>
</dbReference>
<dbReference type="PROSITE" id="PS50082">
    <property type="entry name" value="WD_REPEATS_2"/>
    <property type="match status" value="14"/>
</dbReference>
<dbReference type="PROSITE" id="PS00678">
    <property type="entry name" value="WD_REPEATS_1"/>
    <property type="match status" value="6"/>
</dbReference>
<gene>
    <name evidence="9" type="ORF">DB30_06508</name>
</gene>
<evidence type="ECO:0000256" key="7">
    <source>
        <dbReference type="SAM" id="MobiDB-lite"/>
    </source>
</evidence>